<dbReference type="InterPro" id="IPR035976">
    <property type="entry name" value="Sushi/SCR/CCP_sf"/>
</dbReference>
<dbReference type="SUPFAM" id="SSF57535">
    <property type="entry name" value="Complement control module/SCR domain"/>
    <property type="match status" value="1"/>
</dbReference>
<name>A0AAV2IPM0_LYMST</name>
<reference evidence="2 3" key="1">
    <citation type="submission" date="2024-04" db="EMBL/GenBank/DDBJ databases">
        <authorList>
            <consortium name="Genoscope - CEA"/>
            <person name="William W."/>
        </authorList>
    </citation>
    <scope>NUCLEOTIDE SEQUENCE [LARGE SCALE GENOMIC DNA]</scope>
</reference>
<gene>
    <name evidence="2" type="ORF">GSLYS_00022423001</name>
</gene>
<organism evidence="2 3">
    <name type="scientific">Lymnaea stagnalis</name>
    <name type="common">Great pond snail</name>
    <name type="synonym">Helix stagnalis</name>
    <dbReference type="NCBI Taxonomy" id="6523"/>
    <lineage>
        <taxon>Eukaryota</taxon>
        <taxon>Metazoa</taxon>
        <taxon>Spiralia</taxon>
        <taxon>Lophotrochozoa</taxon>
        <taxon>Mollusca</taxon>
        <taxon>Gastropoda</taxon>
        <taxon>Heterobranchia</taxon>
        <taxon>Euthyneura</taxon>
        <taxon>Panpulmonata</taxon>
        <taxon>Hygrophila</taxon>
        <taxon>Lymnaeoidea</taxon>
        <taxon>Lymnaeidae</taxon>
        <taxon>Lymnaea</taxon>
    </lineage>
</organism>
<feature type="non-terminal residue" evidence="2">
    <location>
        <position position="1"/>
    </location>
</feature>
<evidence type="ECO:0000256" key="1">
    <source>
        <dbReference type="ARBA" id="ARBA00023157"/>
    </source>
</evidence>
<evidence type="ECO:0008006" key="4">
    <source>
        <dbReference type="Google" id="ProtNLM"/>
    </source>
</evidence>
<accession>A0AAV2IPM0</accession>
<dbReference type="Proteomes" id="UP001497497">
    <property type="component" value="Unassembled WGS sequence"/>
</dbReference>
<comment type="caution">
    <text evidence="2">The sequence shown here is derived from an EMBL/GenBank/DDBJ whole genome shotgun (WGS) entry which is preliminary data.</text>
</comment>
<sequence>SSGGKECTAQNDGTFTRTSPSATVNVGQVITFACKPYLYHVGGDLQRACSYTGQLLGAAPVCGATPKPVDVRLDRVRRRLQTLAKNLAFVIDYDGYR</sequence>
<evidence type="ECO:0000313" key="3">
    <source>
        <dbReference type="Proteomes" id="UP001497497"/>
    </source>
</evidence>
<evidence type="ECO:0000313" key="2">
    <source>
        <dbReference type="EMBL" id="CAL1549106.1"/>
    </source>
</evidence>
<dbReference type="EMBL" id="CAXITT010004131">
    <property type="protein sequence ID" value="CAL1549106.1"/>
    <property type="molecule type" value="Genomic_DNA"/>
</dbReference>
<keyword evidence="3" id="KW-1185">Reference proteome</keyword>
<keyword evidence="1" id="KW-1015">Disulfide bond</keyword>
<dbReference type="AlphaFoldDB" id="A0AAV2IPM0"/>
<proteinExistence type="predicted"/>
<protein>
    <recommendedName>
        <fullName evidence="4">Sushi domain-containing protein</fullName>
    </recommendedName>
</protein>